<organism evidence="1 2">
    <name type="scientific">Paenibacillus illinoisensis</name>
    <dbReference type="NCBI Taxonomy" id="59845"/>
    <lineage>
        <taxon>Bacteria</taxon>
        <taxon>Bacillati</taxon>
        <taxon>Bacillota</taxon>
        <taxon>Bacilli</taxon>
        <taxon>Bacillales</taxon>
        <taxon>Paenibacillaceae</taxon>
        <taxon>Paenibacillus</taxon>
    </lineage>
</organism>
<dbReference type="EMBL" id="PRLG01000003">
    <property type="protein sequence ID" value="PYY30962.1"/>
    <property type="molecule type" value="Genomic_DNA"/>
</dbReference>
<comment type="caution">
    <text evidence="1">The sequence shown here is derived from an EMBL/GenBank/DDBJ whole genome shotgun (WGS) entry which is preliminary data.</text>
</comment>
<evidence type="ECO:0000313" key="2">
    <source>
        <dbReference type="Proteomes" id="UP000247459"/>
    </source>
</evidence>
<proteinExistence type="predicted"/>
<dbReference type="OrthoDB" id="2618613at2"/>
<dbReference type="AlphaFoldDB" id="A0A2W0CLL8"/>
<name>A0A2W0CLL8_9BACL</name>
<accession>A0A2W0CLL8</accession>
<evidence type="ECO:0008006" key="3">
    <source>
        <dbReference type="Google" id="ProtNLM"/>
    </source>
</evidence>
<dbReference type="RefSeq" id="WP_110756107.1">
    <property type="nucleotide sequence ID" value="NZ_PRLG01000003.1"/>
</dbReference>
<protein>
    <recommendedName>
        <fullName evidence="3">DUF4258 domain-containing protein</fullName>
    </recommendedName>
</protein>
<dbReference type="InterPro" id="IPR025354">
    <property type="entry name" value="DUF4258"/>
</dbReference>
<reference evidence="1 2" key="1">
    <citation type="submission" date="2018-01" db="EMBL/GenBank/DDBJ databases">
        <title>Genome sequence of the PGP bacterium Paenibacillus illinoisensis E3.</title>
        <authorList>
            <person name="Rolli E."/>
            <person name="Marasco R."/>
            <person name="Bessem C."/>
            <person name="Michoud G."/>
            <person name="Gaiarsa S."/>
            <person name="Borin S."/>
            <person name="Daffonchio D."/>
        </authorList>
    </citation>
    <scope>NUCLEOTIDE SEQUENCE [LARGE SCALE GENOMIC DNA]</scope>
    <source>
        <strain evidence="1 2">E3</strain>
    </source>
</reference>
<sequence>MNHMQKFWLDEMERILKGVNKMDGYITTISPHYIHDRLNNPDFPNRIYDELDIVWAIAHGKIVEGFDSGEKGRNPEPERTVMGPATSGDWIVIIMLMKTDKRFIVKTVYPVNNNQRYTKYILEP</sequence>
<gene>
    <name evidence="1" type="ORF">PIL02S_00509</name>
</gene>
<dbReference type="Pfam" id="PF14076">
    <property type="entry name" value="DUF4258"/>
    <property type="match status" value="1"/>
</dbReference>
<dbReference type="Proteomes" id="UP000247459">
    <property type="component" value="Unassembled WGS sequence"/>
</dbReference>
<evidence type="ECO:0000313" key="1">
    <source>
        <dbReference type="EMBL" id="PYY30962.1"/>
    </source>
</evidence>